<proteinExistence type="predicted"/>
<dbReference type="AlphaFoldDB" id="A0AA40A552"/>
<organism evidence="2 3">
    <name type="scientific">Lasiosphaeria miniovina</name>
    <dbReference type="NCBI Taxonomy" id="1954250"/>
    <lineage>
        <taxon>Eukaryota</taxon>
        <taxon>Fungi</taxon>
        <taxon>Dikarya</taxon>
        <taxon>Ascomycota</taxon>
        <taxon>Pezizomycotina</taxon>
        <taxon>Sordariomycetes</taxon>
        <taxon>Sordariomycetidae</taxon>
        <taxon>Sordariales</taxon>
        <taxon>Lasiosphaeriaceae</taxon>
        <taxon>Lasiosphaeria</taxon>
    </lineage>
</organism>
<keyword evidence="3" id="KW-1185">Reference proteome</keyword>
<evidence type="ECO:0000256" key="1">
    <source>
        <dbReference type="SAM" id="MobiDB-lite"/>
    </source>
</evidence>
<dbReference type="GeneID" id="85325799"/>
<dbReference type="RefSeq" id="XP_060292640.1">
    <property type="nucleotide sequence ID" value="XM_060442529.1"/>
</dbReference>
<reference evidence="2" key="1">
    <citation type="submission" date="2023-06" db="EMBL/GenBank/DDBJ databases">
        <title>Genome-scale phylogeny and comparative genomics of the fungal order Sordariales.</title>
        <authorList>
            <consortium name="Lawrence Berkeley National Laboratory"/>
            <person name="Hensen N."/>
            <person name="Bonometti L."/>
            <person name="Westerberg I."/>
            <person name="Brannstrom I.O."/>
            <person name="Guillou S."/>
            <person name="Cros-Aarteil S."/>
            <person name="Calhoun S."/>
            <person name="Haridas S."/>
            <person name="Kuo A."/>
            <person name="Mondo S."/>
            <person name="Pangilinan J."/>
            <person name="Riley R."/>
            <person name="LaButti K."/>
            <person name="Andreopoulos B."/>
            <person name="Lipzen A."/>
            <person name="Chen C."/>
            <person name="Yanf M."/>
            <person name="Daum C."/>
            <person name="Ng V."/>
            <person name="Clum A."/>
            <person name="Steindorff A."/>
            <person name="Ohm R."/>
            <person name="Martin F."/>
            <person name="Silar P."/>
            <person name="Natvig D."/>
            <person name="Lalanne C."/>
            <person name="Gautier V."/>
            <person name="Ament-velasquez S.L."/>
            <person name="Kruys A."/>
            <person name="Hutchinson M.I."/>
            <person name="Powell A.J."/>
            <person name="Barry K."/>
            <person name="Miller A.N."/>
            <person name="Grigoriev I.V."/>
            <person name="Debuchy R."/>
            <person name="Gladieux P."/>
            <person name="Thoren M.H."/>
            <person name="Johannesson H."/>
        </authorList>
    </citation>
    <scope>NUCLEOTIDE SEQUENCE</scope>
    <source>
        <strain evidence="2">SMH2392-1A</strain>
    </source>
</reference>
<name>A0AA40A552_9PEZI</name>
<feature type="region of interest" description="Disordered" evidence="1">
    <location>
        <begin position="1"/>
        <end position="38"/>
    </location>
</feature>
<dbReference type="Proteomes" id="UP001172101">
    <property type="component" value="Unassembled WGS sequence"/>
</dbReference>
<protein>
    <submittedName>
        <fullName evidence="2">Uncharacterized protein</fullName>
    </submittedName>
</protein>
<dbReference type="EMBL" id="JAUIRO010000006">
    <property type="protein sequence ID" value="KAK0709336.1"/>
    <property type="molecule type" value="Genomic_DNA"/>
</dbReference>
<sequence length="67" mass="7048">MYGGYSGTVEGAGGDGAVKLDSEGAVGEDGASNGAPTGRMRRWGFGSALQRLSQARRRVWLWLCGKE</sequence>
<gene>
    <name evidence="2" type="ORF">B0T26DRAFT_721217</name>
</gene>
<comment type="caution">
    <text evidence="2">The sequence shown here is derived from an EMBL/GenBank/DDBJ whole genome shotgun (WGS) entry which is preliminary data.</text>
</comment>
<accession>A0AA40A552</accession>
<feature type="compositionally biased region" description="Gly residues" evidence="1">
    <location>
        <begin position="1"/>
        <end position="16"/>
    </location>
</feature>
<evidence type="ECO:0000313" key="3">
    <source>
        <dbReference type="Proteomes" id="UP001172101"/>
    </source>
</evidence>
<evidence type="ECO:0000313" key="2">
    <source>
        <dbReference type="EMBL" id="KAK0709336.1"/>
    </source>
</evidence>